<dbReference type="VEuPathDB" id="CryptoDB:Vbra_6380"/>
<dbReference type="InParanoid" id="A0A0G4GW14"/>
<feature type="region of interest" description="Disordered" evidence="1">
    <location>
        <begin position="144"/>
        <end position="174"/>
    </location>
</feature>
<reference evidence="2 3" key="1">
    <citation type="submission" date="2014-11" db="EMBL/GenBank/DDBJ databases">
        <authorList>
            <person name="Zhu J."/>
            <person name="Qi W."/>
            <person name="Song R."/>
        </authorList>
    </citation>
    <scope>NUCLEOTIDE SEQUENCE [LARGE SCALE GENOMIC DNA]</scope>
</reference>
<sequence>MDLHVGQRRYFRILSATEEGVKDAIREATVWRDQTRRRIGWDGTDMSDYTFASREGPKRRRRRCTRVWTFCPLKTRKAGLTGSTCLLDSGEMDMIPKDDVDRAIQMAVEYREWARDEVPSSELAAQAVEEQAREVGEGVAMRTRAMRTRASKKGKREEELPEEDGIQHSETLDPTTVLLLSDSPGGCFGHDP</sequence>
<gene>
    <name evidence="2" type="ORF">Vbra_6380</name>
</gene>
<evidence type="ECO:0000313" key="2">
    <source>
        <dbReference type="EMBL" id="CEM34874.1"/>
    </source>
</evidence>
<proteinExistence type="predicted"/>
<protein>
    <submittedName>
        <fullName evidence="2">Uncharacterized protein</fullName>
    </submittedName>
</protein>
<dbReference type="AlphaFoldDB" id="A0A0G4GW14"/>
<evidence type="ECO:0000256" key="1">
    <source>
        <dbReference type="SAM" id="MobiDB-lite"/>
    </source>
</evidence>
<organism evidence="2 3">
    <name type="scientific">Vitrella brassicaformis (strain CCMP3155)</name>
    <dbReference type="NCBI Taxonomy" id="1169540"/>
    <lineage>
        <taxon>Eukaryota</taxon>
        <taxon>Sar</taxon>
        <taxon>Alveolata</taxon>
        <taxon>Colpodellida</taxon>
        <taxon>Vitrellaceae</taxon>
        <taxon>Vitrella</taxon>
    </lineage>
</organism>
<evidence type="ECO:0000313" key="3">
    <source>
        <dbReference type="Proteomes" id="UP000041254"/>
    </source>
</evidence>
<dbReference type="EMBL" id="CDMY01000836">
    <property type="protein sequence ID" value="CEM34874.1"/>
    <property type="molecule type" value="Genomic_DNA"/>
</dbReference>
<keyword evidence="3" id="KW-1185">Reference proteome</keyword>
<feature type="compositionally biased region" description="Basic residues" evidence="1">
    <location>
        <begin position="144"/>
        <end position="154"/>
    </location>
</feature>
<accession>A0A0G4GW14</accession>
<name>A0A0G4GW14_VITBC</name>
<dbReference type="Proteomes" id="UP000041254">
    <property type="component" value="Unassembled WGS sequence"/>
</dbReference>